<comment type="subcellular location">
    <subcellularLocation>
        <location evidence="4">Cytoplasm</location>
    </subcellularLocation>
</comment>
<comment type="function">
    <text evidence="4">Catalyzes the reduction of 1-pyrroline-5-carboxylate (PCA) to L-proline.</text>
</comment>
<comment type="pathway">
    <text evidence="4 6">Amino-acid biosynthesis; L-proline biosynthesis; L-proline from L-glutamate 5-semialdehyde: step 1/1.</text>
</comment>
<evidence type="ECO:0000259" key="7">
    <source>
        <dbReference type="Pfam" id="PF03807"/>
    </source>
</evidence>
<dbReference type="SUPFAM" id="SSF51735">
    <property type="entry name" value="NAD(P)-binding Rossmann-fold domains"/>
    <property type="match status" value="1"/>
</dbReference>
<evidence type="ECO:0000256" key="4">
    <source>
        <dbReference type="HAMAP-Rule" id="MF_01925"/>
    </source>
</evidence>
<evidence type="ECO:0000256" key="2">
    <source>
        <dbReference type="ARBA" id="ARBA00022857"/>
    </source>
</evidence>
<evidence type="ECO:0000259" key="8">
    <source>
        <dbReference type="Pfam" id="PF14748"/>
    </source>
</evidence>
<dbReference type="RefSeq" id="WP_038604301.1">
    <property type="nucleotide sequence ID" value="NZ_CP008944.1"/>
</dbReference>
<organism evidence="9 10">
    <name type="scientific">Corynebacterium atypicum</name>
    <dbReference type="NCBI Taxonomy" id="191610"/>
    <lineage>
        <taxon>Bacteria</taxon>
        <taxon>Bacillati</taxon>
        <taxon>Actinomycetota</taxon>
        <taxon>Actinomycetes</taxon>
        <taxon>Mycobacteriales</taxon>
        <taxon>Corynebacteriaceae</taxon>
        <taxon>Corynebacterium</taxon>
    </lineage>
</organism>
<dbReference type="Pfam" id="PF14748">
    <property type="entry name" value="P5CR_dimer"/>
    <property type="match status" value="1"/>
</dbReference>
<protein>
    <recommendedName>
        <fullName evidence="4 5">Pyrroline-5-carboxylate reductase</fullName>
        <shortName evidence="4">P5C reductase</shortName>
        <shortName evidence="4">P5CR</shortName>
        <ecNumber evidence="4 5">1.5.1.2</ecNumber>
    </recommendedName>
    <alternativeName>
        <fullName evidence="4">PCA reductase</fullName>
    </alternativeName>
</protein>
<dbReference type="EMBL" id="CP008944">
    <property type="protein sequence ID" value="AIG63590.1"/>
    <property type="molecule type" value="Genomic_DNA"/>
</dbReference>
<feature type="domain" description="Pyrroline-5-carboxylate reductase dimerisation" evidence="8">
    <location>
        <begin position="163"/>
        <end position="267"/>
    </location>
</feature>
<dbReference type="Pfam" id="PF03807">
    <property type="entry name" value="F420_oxidored"/>
    <property type="match status" value="1"/>
</dbReference>
<dbReference type="NCBIfam" id="TIGR00112">
    <property type="entry name" value="proC"/>
    <property type="match status" value="1"/>
</dbReference>
<dbReference type="PIRSF" id="PIRSF000193">
    <property type="entry name" value="Pyrrol-5-carb_rd"/>
    <property type="match status" value="1"/>
</dbReference>
<dbReference type="Gene3D" id="3.40.50.720">
    <property type="entry name" value="NAD(P)-binding Rossmann-like Domain"/>
    <property type="match status" value="1"/>
</dbReference>
<dbReference type="SUPFAM" id="SSF48179">
    <property type="entry name" value="6-phosphogluconate dehydrogenase C-terminal domain-like"/>
    <property type="match status" value="1"/>
</dbReference>
<dbReference type="InterPro" id="IPR008927">
    <property type="entry name" value="6-PGluconate_DH-like_C_sf"/>
</dbReference>
<accession>A0ABM5QLD7</accession>
<proteinExistence type="inferred from homology"/>
<dbReference type="InterPro" id="IPR036291">
    <property type="entry name" value="NAD(P)-bd_dom_sf"/>
</dbReference>
<evidence type="ECO:0000313" key="9">
    <source>
        <dbReference type="EMBL" id="AIG63590.1"/>
    </source>
</evidence>
<feature type="domain" description="Pyrroline-5-carboxylate reductase catalytic N-terminal" evidence="7">
    <location>
        <begin position="4"/>
        <end position="100"/>
    </location>
</feature>
<evidence type="ECO:0000256" key="6">
    <source>
        <dbReference type="RuleBase" id="RU003903"/>
    </source>
</evidence>
<comment type="catalytic activity">
    <reaction evidence="4 6">
        <text>L-proline + NADP(+) = (S)-1-pyrroline-5-carboxylate + NADPH + 2 H(+)</text>
        <dbReference type="Rhea" id="RHEA:14109"/>
        <dbReference type="ChEBI" id="CHEBI:15378"/>
        <dbReference type="ChEBI" id="CHEBI:17388"/>
        <dbReference type="ChEBI" id="CHEBI:57783"/>
        <dbReference type="ChEBI" id="CHEBI:58349"/>
        <dbReference type="ChEBI" id="CHEBI:60039"/>
        <dbReference type="EC" id="1.5.1.2"/>
    </reaction>
</comment>
<comment type="similarity">
    <text evidence="1 4 6">Belongs to the pyrroline-5-carboxylate reductase family.</text>
</comment>
<dbReference type="EC" id="1.5.1.2" evidence="4 5"/>
<dbReference type="Gene3D" id="1.10.3730.10">
    <property type="entry name" value="ProC C-terminal domain-like"/>
    <property type="match status" value="1"/>
</dbReference>
<reference evidence="9 10" key="1">
    <citation type="submission" date="2014-07" db="EMBL/GenBank/DDBJ databases">
        <title>Complete genome sequence of Corynebacterium atypicum DSM 44849: identifiction of the mycolic acid biosynthesis genes.</title>
        <authorList>
            <person name="Tippelt A."/>
            <person name="Mollmann S."/>
            <person name="Albersmeier A."/>
            <person name="Jaenicke S."/>
            <person name="Ruckert C."/>
            <person name="Tauch A."/>
        </authorList>
    </citation>
    <scope>NUCLEOTIDE SEQUENCE [LARGE SCALE GENOMIC DNA]</scope>
    <source>
        <strain evidence="9 10">R2070</strain>
    </source>
</reference>
<dbReference type="Proteomes" id="UP000028504">
    <property type="component" value="Chromosome"/>
</dbReference>
<dbReference type="InterPro" id="IPR029036">
    <property type="entry name" value="P5CR_dimer"/>
</dbReference>
<keyword evidence="2 4" id="KW-0521">NADP</keyword>
<name>A0ABM5QLD7_9CORY</name>
<evidence type="ECO:0000256" key="5">
    <source>
        <dbReference type="NCBIfam" id="TIGR00112"/>
    </source>
</evidence>
<evidence type="ECO:0000256" key="1">
    <source>
        <dbReference type="ARBA" id="ARBA00005525"/>
    </source>
</evidence>
<evidence type="ECO:0000313" key="10">
    <source>
        <dbReference type="Proteomes" id="UP000028504"/>
    </source>
</evidence>
<keyword evidence="10" id="KW-1185">Reference proteome</keyword>
<dbReference type="InterPro" id="IPR000304">
    <property type="entry name" value="Pyrroline-COOH_reductase"/>
</dbReference>
<dbReference type="InterPro" id="IPR053790">
    <property type="entry name" value="P5CR-like_CS"/>
</dbReference>
<dbReference type="PANTHER" id="PTHR11645">
    <property type="entry name" value="PYRROLINE-5-CARBOXYLATE REDUCTASE"/>
    <property type="match status" value="1"/>
</dbReference>
<keyword evidence="4 6" id="KW-0028">Amino-acid biosynthesis</keyword>
<evidence type="ECO:0000256" key="3">
    <source>
        <dbReference type="ARBA" id="ARBA00023002"/>
    </source>
</evidence>
<sequence length="278" mass="28206">MTSIAVIGGGQIGQALISGLIASGTDPNQITVTNRRAEHAEELAARFNVNALTDNLEAVTGADAVFLCVHPGQIVEVSQQIAETVSDNEPSSIVVSMAAGISLDAMQQALGAGTPAVRAMPNTPMTVGKGVSAIAPGRYVDADQMALVREILECTGRVVEVQESDLDAVTALAGSAPGYFFLLTEALIDAGVALGLSRPVATELAKGAANGAGAMMAEDDVTPASLRAGICSPGGTTAAAVRSLEESGIRGALYRATEACARRSAELGAPVQEEKSDS</sequence>
<dbReference type="PANTHER" id="PTHR11645:SF0">
    <property type="entry name" value="PYRROLINE-5-CARBOXYLATE REDUCTASE 3"/>
    <property type="match status" value="1"/>
</dbReference>
<dbReference type="InterPro" id="IPR028939">
    <property type="entry name" value="P5C_Rdtase_cat_N"/>
</dbReference>
<keyword evidence="3 4" id="KW-0560">Oxidoreductase</keyword>
<keyword evidence="4" id="KW-0963">Cytoplasm</keyword>
<dbReference type="PROSITE" id="PS00521">
    <property type="entry name" value="P5CR"/>
    <property type="match status" value="1"/>
</dbReference>
<comment type="catalytic activity">
    <reaction evidence="4">
        <text>L-proline + NAD(+) = (S)-1-pyrroline-5-carboxylate + NADH + 2 H(+)</text>
        <dbReference type="Rhea" id="RHEA:14105"/>
        <dbReference type="ChEBI" id="CHEBI:15378"/>
        <dbReference type="ChEBI" id="CHEBI:17388"/>
        <dbReference type="ChEBI" id="CHEBI:57540"/>
        <dbReference type="ChEBI" id="CHEBI:57945"/>
        <dbReference type="ChEBI" id="CHEBI:60039"/>
        <dbReference type="EC" id="1.5.1.2"/>
    </reaction>
</comment>
<gene>
    <name evidence="4" type="primary">proC</name>
    <name evidence="9" type="ORF">CATYP_01605</name>
</gene>
<keyword evidence="4 6" id="KW-0641">Proline biosynthesis</keyword>
<dbReference type="HAMAP" id="MF_01925">
    <property type="entry name" value="P5C_reductase"/>
    <property type="match status" value="1"/>
</dbReference>